<dbReference type="EMBL" id="JAPXFL010000082">
    <property type="protein sequence ID" value="KAK9496448.1"/>
    <property type="molecule type" value="Genomic_DNA"/>
</dbReference>
<gene>
    <name evidence="1" type="ORF">O3M35_013256</name>
</gene>
<sequence>MENFDEKFNKVAENILNRQSELLECINNDEEKLNREIKDDGVVIRSDQSESSEDSNVIDGIEDITDEIINCTDSNDDKITPIDKNVYNGIPIETIDNPELEVNPENEDNYSLNNIISENILANANREMEQGAMMTEYLNKMTYSRKFTLENCNNYLLLVEENNNFHAEPFLIVLDEPDDLQMNDSKEEDIQHFRNEIIPEPITVHEMFKNFYVSTEQELNKDYFNRGDINKNIELFEGEDDDEDDMRARVYWSNVGLIREKPAHSLFRADEIPDSARPTLAKLNSEEELNLCIEQKGKSVRSKIMKHNDVKFVQPFGTRNKNFKRPKPEDKTKMEEKKIQITKVWNNLCKLFKVK</sequence>
<reference evidence="1 2" key="1">
    <citation type="submission" date="2022-12" db="EMBL/GenBank/DDBJ databases">
        <title>Chromosome-level genome assembly of true bugs.</title>
        <authorList>
            <person name="Ma L."/>
            <person name="Li H."/>
        </authorList>
    </citation>
    <scope>NUCLEOTIDE SEQUENCE [LARGE SCALE GENOMIC DNA]</scope>
    <source>
        <strain evidence="1">Lab_2022b</strain>
    </source>
</reference>
<keyword evidence="2" id="KW-1185">Reference proteome</keyword>
<name>A0AAW1CGD2_9HEMI</name>
<proteinExistence type="predicted"/>
<organism evidence="1 2">
    <name type="scientific">Rhynocoris fuscipes</name>
    <dbReference type="NCBI Taxonomy" id="488301"/>
    <lineage>
        <taxon>Eukaryota</taxon>
        <taxon>Metazoa</taxon>
        <taxon>Ecdysozoa</taxon>
        <taxon>Arthropoda</taxon>
        <taxon>Hexapoda</taxon>
        <taxon>Insecta</taxon>
        <taxon>Pterygota</taxon>
        <taxon>Neoptera</taxon>
        <taxon>Paraneoptera</taxon>
        <taxon>Hemiptera</taxon>
        <taxon>Heteroptera</taxon>
        <taxon>Panheteroptera</taxon>
        <taxon>Cimicomorpha</taxon>
        <taxon>Reduviidae</taxon>
        <taxon>Harpactorinae</taxon>
        <taxon>Harpactorini</taxon>
        <taxon>Rhynocoris</taxon>
    </lineage>
</organism>
<accession>A0AAW1CGD2</accession>
<evidence type="ECO:0000313" key="2">
    <source>
        <dbReference type="Proteomes" id="UP001461498"/>
    </source>
</evidence>
<evidence type="ECO:0000313" key="1">
    <source>
        <dbReference type="EMBL" id="KAK9496448.1"/>
    </source>
</evidence>
<comment type="caution">
    <text evidence="1">The sequence shown here is derived from an EMBL/GenBank/DDBJ whole genome shotgun (WGS) entry which is preliminary data.</text>
</comment>
<dbReference type="AlphaFoldDB" id="A0AAW1CGD2"/>
<dbReference type="Proteomes" id="UP001461498">
    <property type="component" value="Unassembled WGS sequence"/>
</dbReference>
<protein>
    <submittedName>
        <fullName evidence="1">Uncharacterized protein</fullName>
    </submittedName>
</protein>